<evidence type="ECO:0000256" key="4">
    <source>
        <dbReference type="ARBA" id="ARBA00022692"/>
    </source>
</evidence>
<dbReference type="InterPro" id="IPR029020">
    <property type="entry name" value="Ammonium/urea_transptr"/>
</dbReference>
<organism evidence="10 11">
    <name type="scientific">Chytriomyces confervae</name>
    <dbReference type="NCBI Taxonomy" id="246404"/>
    <lineage>
        <taxon>Eukaryota</taxon>
        <taxon>Fungi</taxon>
        <taxon>Fungi incertae sedis</taxon>
        <taxon>Chytridiomycota</taxon>
        <taxon>Chytridiomycota incertae sedis</taxon>
        <taxon>Chytridiomycetes</taxon>
        <taxon>Chytridiales</taxon>
        <taxon>Chytriomycetaceae</taxon>
        <taxon>Chytriomyces</taxon>
    </lineage>
</organism>
<feature type="domain" description="Ammonium transporter AmtB-like" evidence="9">
    <location>
        <begin position="77"/>
        <end position="454"/>
    </location>
</feature>
<dbReference type="Gene3D" id="1.10.3430.10">
    <property type="entry name" value="Ammonium transporter AmtB like domains"/>
    <property type="match status" value="2"/>
</dbReference>
<reference evidence="10 11" key="1">
    <citation type="journal article" date="2019" name="Sci. Rep.">
        <title>Comparative genomics of chytrid fungi reveal insights into the obligate biotrophic and pathogenic lifestyle of Synchytrium endobioticum.</title>
        <authorList>
            <person name="van de Vossenberg B.T.L.H."/>
            <person name="Warris S."/>
            <person name="Nguyen H.D.T."/>
            <person name="van Gent-Pelzer M.P.E."/>
            <person name="Joly D.L."/>
            <person name="van de Geest H.C."/>
            <person name="Bonants P.J.M."/>
            <person name="Smith D.S."/>
            <person name="Levesque C.A."/>
            <person name="van der Lee T.A.J."/>
        </authorList>
    </citation>
    <scope>NUCLEOTIDE SEQUENCE [LARGE SCALE GENOMIC DNA]</scope>
    <source>
        <strain evidence="10 11">CBS 675.73</strain>
    </source>
</reference>
<feature type="transmembrane region" description="Helical" evidence="8">
    <location>
        <begin position="407"/>
        <end position="432"/>
    </location>
</feature>
<keyword evidence="7" id="KW-0924">Ammonia transport</keyword>
<comment type="caution">
    <text evidence="10">The sequence shown here is derived from an EMBL/GenBank/DDBJ whole genome shotgun (WGS) entry which is preliminary data.</text>
</comment>
<accession>A0A507FPL2</accession>
<evidence type="ECO:0000256" key="6">
    <source>
        <dbReference type="ARBA" id="ARBA00023136"/>
    </source>
</evidence>
<dbReference type="GO" id="GO:0008519">
    <property type="term" value="F:ammonium channel activity"/>
    <property type="evidence" value="ECO:0007669"/>
    <property type="project" value="InterPro"/>
</dbReference>
<protein>
    <recommendedName>
        <fullName evidence="9">Ammonium transporter AmtB-like domain-containing protein</fullName>
    </recommendedName>
</protein>
<keyword evidence="6 8" id="KW-0472">Membrane</keyword>
<evidence type="ECO:0000256" key="1">
    <source>
        <dbReference type="ARBA" id="ARBA00004141"/>
    </source>
</evidence>
<dbReference type="Pfam" id="PF00909">
    <property type="entry name" value="Ammonium_transp"/>
    <property type="match status" value="1"/>
</dbReference>
<gene>
    <name evidence="10" type="ORF">CcCBS67573_g00512</name>
</gene>
<comment type="similarity">
    <text evidence="2">Belongs to the ammonia transporter channel (TC 1.A.11.2) family.</text>
</comment>
<proteinExistence type="inferred from homology"/>
<keyword evidence="11" id="KW-1185">Reference proteome</keyword>
<dbReference type="Proteomes" id="UP000320333">
    <property type="component" value="Unassembled WGS sequence"/>
</dbReference>
<dbReference type="AlphaFoldDB" id="A0A507FPL2"/>
<keyword evidence="4 8" id="KW-0812">Transmembrane</keyword>
<evidence type="ECO:0000256" key="5">
    <source>
        <dbReference type="ARBA" id="ARBA00022989"/>
    </source>
</evidence>
<feature type="transmembrane region" description="Helical" evidence="8">
    <location>
        <begin position="204"/>
        <end position="226"/>
    </location>
</feature>
<keyword evidence="5 8" id="KW-1133">Transmembrane helix</keyword>
<evidence type="ECO:0000313" key="11">
    <source>
        <dbReference type="Proteomes" id="UP000320333"/>
    </source>
</evidence>
<keyword evidence="3" id="KW-0813">Transport</keyword>
<dbReference type="GO" id="GO:0005886">
    <property type="term" value="C:plasma membrane"/>
    <property type="evidence" value="ECO:0007669"/>
    <property type="project" value="InterPro"/>
</dbReference>
<feature type="transmembrane region" description="Helical" evidence="8">
    <location>
        <begin position="238"/>
        <end position="255"/>
    </location>
</feature>
<dbReference type="InterPro" id="IPR002229">
    <property type="entry name" value="RhesusRHD"/>
</dbReference>
<evidence type="ECO:0000256" key="2">
    <source>
        <dbReference type="ARBA" id="ARBA00005887"/>
    </source>
</evidence>
<dbReference type="PRINTS" id="PR00342">
    <property type="entry name" value="RHESUSRHD"/>
</dbReference>
<feature type="transmembrane region" description="Helical" evidence="8">
    <location>
        <begin position="308"/>
        <end position="328"/>
    </location>
</feature>
<feature type="transmembrane region" description="Helical" evidence="8">
    <location>
        <begin position="20"/>
        <end position="43"/>
    </location>
</feature>
<evidence type="ECO:0000256" key="3">
    <source>
        <dbReference type="ARBA" id="ARBA00022448"/>
    </source>
</evidence>
<evidence type="ECO:0000256" key="8">
    <source>
        <dbReference type="SAM" id="Phobius"/>
    </source>
</evidence>
<evidence type="ECO:0000256" key="7">
    <source>
        <dbReference type="ARBA" id="ARBA00023177"/>
    </source>
</evidence>
<feature type="transmembrane region" description="Helical" evidence="8">
    <location>
        <begin position="275"/>
        <end position="296"/>
    </location>
</feature>
<dbReference type="EMBL" id="QEAP01000007">
    <property type="protein sequence ID" value="TPX78224.1"/>
    <property type="molecule type" value="Genomic_DNA"/>
</dbReference>
<evidence type="ECO:0000313" key="10">
    <source>
        <dbReference type="EMBL" id="TPX78224.1"/>
    </source>
</evidence>
<name>A0A507FPL2_9FUNG</name>
<sequence>MAAVFNATSNPWLDHGDNAWQLTAATFVGMQSVPGLMVFYAGIVKKKWAINSGNIPSPFPETGLLLYKEKLIFSNVIAFMCFYAFAMVMLCWVCFAYQMSFGEQWAPFLGKPGAGSSLSIMGALSQSYIPASKVLAAFPMSTMVYFQSVFAAISVILIAGAFLGRMNFLAWMVFVPLWLTFSYTTVCFSVWGGGWLFQAGVLDFAGGYVIHLSAGTAAYVGAWCIGPRLKQDREDFEPNNVPLMLVGAGLLWLGWNGFNGGAPFSSGADSAVAVLNTNICTATSLLTWMFLDIAFFKKPSVIGATQGMITGLVAITPGAGLVAGWGAIATGVLSGSIPWISLNIVGKSKLFSHIDDTLAVFHTHAVAGFLGGICTGLFATVEGCQAFALTIPGGAIAGNWNQVWIQFYSALFVIAVNVVITPIILFSIGLVIPLRMSEEDLLIGDAACHGEDAYAFYHDGAKEIDMARTASSASLALKQNTPIEILG</sequence>
<feature type="transmembrane region" description="Helical" evidence="8">
    <location>
        <begin position="76"/>
        <end position="99"/>
    </location>
</feature>
<dbReference type="SUPFAM" id="SSF111352">
    <property type="entry name" value="Ammonium transporter"/>
    <property type="match status" value="1"/>
</dbReference>
<dbReference type="PANTHER" id="PTHR43029:SF10">
    <property type="entry name" value="AMMONIUM TRANSPORTER MEP2"/>
    <property type="match status" value="1"/>
</dbReference>
<dbReference type="InterPro" id="IPR001905">
    <property type="entry name" value="Ammonium_transpt"/>
</dbReference>
<dbReference type="OrthoDB" id="534912at2759"/>
<feature type="transmembrane region" description="Helical" evidence="8">
    <location>
        <begin position="170"/>
        <end position="192"/>
    </location>
</feature>
<dbReference type="PANTHER" id="PTHR43029">
    <property type="entry name" value="AMMONIUM TRANSPORTER MEP2"/>
    <property type="match status" value="1"/>
</dbReference>
<evidence type="ECO:0000259" key="9">
    <source>
        <dbReference type="Pfam" id="PF00909"/>
    </source>
</evidence>
<dbReference type="InterPro" id="IPR024041">
    <property type="entry name" value="NH4_transpt_AmtB-like_dom"/>
</dbReference>
<comment type="subcellular location">
    <subcellularLocation>
        <location evidence="1">Membrane</location>
        <topology evidence="1">Multi-pass membrane protein</topology>
    </subcellularLocation>
</comment>
<feature type="transmembrane region" description="Helical" evidence="8">
    <location>
        <begin position="144"/>
        <end position="163"/>
    </location>
</feature>